<keyword evidence="2" id="KW-1185">Reference proteome</keyword>
<reference evidence="1 2" key="1">
    <citation type="journal article" date="2016" name="Int. J. Syst. Evol. Microbiol.">
        <title>Panacibacter ginsenosidivorans gen. nov., sp. nov., with ginsenoside converting activity isolated from soil of a ginseng field.</title>
        <authorList>
            <person name="Siddiqi M.Z."/>
            <person name="Muhammad Shafi S."/>
            <person name="Choi K.D."/>
            <person name="Im W.T."/>
        </authorList>
    </citation>
    <scope>NUCLEOTIDE SEQUENCE [LARGE SCALE GENOMIC DNA]</scope>
    <source>
        <strain evidence="1 2">Gsoil1550</strain>
    </source>
</reference>
<sequence>MSVQVAGLSGCAKEYSYEGGPVQDTTNDSIPSDTIPKQVITFPVCSQCKYWDNTLPSTWSFNYDTSLLCGNMTNGIIAPDRSGFTFFGPSACSPDTGIVITAYLSSALLTSDRSNITTNQVIFEYYDNVTLTDIFATGKLGTFSLTIDTYEYSTGMAKGRFSGYVPTKTGDTVLIKNGKFQVKFN</sequence>
<organism evidence="1 2">
    <name type="scientific">Panacibacter ginsenosidivorans</name>
    <dbReference type="NCBI Taxonomy" id="1813871"/>
    <lineage>
        <taxon>Bacteria</taxon>
        <taxon>Pseudomonadati</taxon>
        <taxon>Bacteroidota</taxon>
        <taxon>Chitinophagia</taxon>
        <taxon>Chitinophagales</taxon>
        <taxon>Chitinophagaceae</taxon>
        <taxon>Panacibacter</taxon>
    </lineage>
</organism>
<dbReference type="AlphaFoldDB" id="A0A5B8VF60"/>
<accession>A0A5B8VF60</accession>
<dbReference type="EMBL" id="CP042435">
    <property type="protein sequence ID" value="QEC69949.1"/>
    <property type="molecule type" value="Genomic_DNA"/>
</dbReference>
<gene>
    <name evidence="1" type="ORF">FRZ67_22595</name>
</gene>
<evidence type="ECO:0000313" key="1">
    <source>
        <dbReference type="EMBL" id="QEC69949.1"/>
    </source>
</evidence>
<dbReference type="RefSeq" id="WP_147192825.1">
    <property type="nucleotide sequence ID" value="NZ_CP042435.1"/>
</dbReference>
<name>A0A5B8VF60_9BACT</name>
<dbReference type="KEGG" id="pgin:FRZ67_22595"/>
<protein>
    <submittedName>
        <fullName evidence="1">Uncharacterized protein</fullName>
    </submittedName>
</protein>
<evidence type="ECO:0000313" key="2">
    <source>
        <dbReference type="Proteomes" id="UP000321533"/>
    </source>
</evidence>
<dbReference type="OrthoDB" id="676243at2"/>
<proteinExistence type="predicted"/>
<dbReference type="Proteomes" id="UP000321533">
    <property type="component" value="Chromosome"/>
</dbReference>